<feature type="compositionally biased region" description="Polar residues" evidence="1">
    <location>
        <begin position="73"/>
        <end position="93"/>
    </location>
</feature>
<dbReference type="Proteomes" id="UP000041254">
    <property type="component" value="Unassembled WGS sequence"/>
</dbReference>
<evidence type="ECO:0000313" key="2">
    <source>
        <dbReference type="EMBL" id="CEL94185.1"/>
    </source>
</evidence>
<dbReference type="VEuPathDB" id="CryptoDB:Vbra_7165"/>
<feature type="compositionally biased region" description="Basic and acidic residues" evidence="1">
    <location>
        <begin position="46"/>
        <end position="64"/>
    </location>
</feature>
<accession>A0A0G4EDY2</accession>
<feature type="compositionally biased region" description="Basic and acidic residues" evidence="1">
    <location>
        <begin position="185"/>
        <end position="197"/>
    </location>
</feature>
<keyword evidence="3" id="KW-1185">Reference proteome</keyword>
<organism evidence="2 3">
    <name type="scientific">Vitrella brassicaformis (strain CCMP3155)</name>
    <dbReference type="NCBI Taxonomy" id="1169540"/>
    <lineage>
        <taxon>Eukaryota</taxon>
        <taxon>Sar</taxon>
        <taxon>Alveolata</taxon>
        <taxon>Colpodellida</taxon>
        <taxon>Vitrellaceae</taxon>
        <taxon>Vitrella</taxon>
    </lineage>
</organism>
<reference evidence="2 3" key="1">
    <citation type="submission" date="2014-11" db="EMBL/GenBank/DDBJ databases">
        <authorList>
            <person name="Zhu J."/>
            <person name="Qi W."/>
            <person name="Song R."/>
        </authorList>
    </citation>
    <scope>NUCLEOTIDE SEQUENCE [LARGE SCALE GENOMIC DNA]</scope>
</reference>
<evidence type="ECO:0000256" key="1">
    <source>
        <dbReference type="SAM" id="MobiDB-lite"/>
    </source>
</evidence>
<dbReference type="InParanoid" id="A0A0G4EDY2"/>
<dbReference type="AlphaFoldDB" id="A0A0G4EDY2"/>
<dbReference type="EMBL" id="CDMY01000209">
    <property type="protein sequence ID" value="CEL94185.1"/>
    <property type="molecule type" value="Genomic_DNA"/>
</dbReference>
<sequence>MDRHGPAARAASEPPPLSRRHLSDLDLAVGVVRGSGVEQPVPTHEGPGEGERLSEGEQHGHPGDPESEGSLVYSCTSASWSATLSSDPSNATTPAAAAMDRGQADTQGIDTLQDGAADVAEEGGEMTGGALAVAGGSQGREGGLRGPVATAMDMVDTTTVQDQQAVDESDLPAAPSLPRGGDVQRNTREGDTRREEG</sequence>
<feature type="region of interest" description="Disordered" evidence="1">
    <location>
        <begin position="161"/>
        <end position="197"/>
    </location>
</feature>
<gene>
    <name evidence="2" type="ORF">Vbra_7165</name>
</gene>
<name>A0A0G4EDY2_VITBC</name>
<feature type="region of interest" description="Disordered" evidence="1">
    <location>
        <begin position="1"/>
        <end position="103"/>
    </location>
</feature>
<protein>
    <submittedName>
        <fullName evidence="2">Uncharacterized protein</fullName>
    </submittedName>
</protein>
<proteinExistence type="predicted"/>
<evidence type="ECO:0000313" key="3">
    <source>
        <dbReference type="Proteomes" id="UP000041254"/>
    </source>
</evidence>